<organism evidence="1 2">
    <name type="scientific">Xylaria curta</name>
    <dbReference type="NCBI Taxonomy" id="42375"/>
    <lineage>
        <taxon>Eukaryota</taxon>
        <taxon>Fungi</taxon>
        <taxon>Dikarya</taxon>
        <taxon>Ascomycota</taxon>
        <taxon>Pezizomycotina</taxon>
        <taxon>Sordariomycetes</taxon>
        <taxon>Xylariomycetidae</taxon>
        <taxon>Xylariales</taxon>
        <taxon>Xylariaceae</taxon>
        <taxon>Xylaria</taxon>
    </lineage>
</organism>
<name>A0ACC1NYK7_9PEZI</name>
<accession>A0ACC1NYK7</accession>
<reference evidence="1" key="1">
    <citation type="submission" date="2022-10" db="EMBL/GenBank/DDBJ databases">
        <title>Genome Sequence of Xylaria curta.</title>
        <authorList>
            <person name="Buettner E."/>
        </authorList>
    </citation>
    <scope>NUCLEOTIDE SEQUENCE</scope>
    <source>
        <strain evidence="1">Babe10</strain>
    </source>
</reference>
<evidence type="ECO:0000313" key="2">
    <source>
        <dbReference type="Proteomes" id="UP001143856"/>
    </source>
</evidence>
<dbReference type="Proteomes" id="UP001143856">
    <property type="component" value="Unassembled WGS sequence"/>
</dbReference>
<protein>
    <submittedName>
        <fullName evidence="1">Uncharacterized protein</fullName>
    </submittedName>
</protein>
<gene>
    <name evidence="1" type="ORF">NUW58_g6257</name>
</gene>
<dbReference type="EMBL" id="JAPDGR010001378">
    <property type="protein sequence ID" value="KAJ2983388.1"/>
    <property type="molecule type" value="Genomic_DNA"/>
</dbReference>
<proteinExistence type="predicted"/>
<evidence type="ECO:0000313" key="1">
    <source>
        <dbReference type="EMBL" id="KAJ2983388.1"/>
    </source>
</evidence>
<sequence>MTDSQGGHSSHIEQTPLDSNQFGQAQNILDEQKSNYGNTTQADLGSHAEATGEAIKDQIDGATAKGPKRADQSSGGRVQVGETGDLHDLAARRQSQAN</sequence>
<keyword evidence="2" id="KW-1185">Reference proteome</keyword>
<comment type="caution">
    <text evidence="1">The sequence shown here is derived from an EMBL/GenBank/DDBJ whole genome shotgun (WGS) entry which is preliminary data.</text>
</comment>